<dbReference type="EMBL" id="GU567992">
    <property type="protein sequence ID" value="ADI22637.1"/>
    <property type="molecule type" value="Genomic_DNA"/>
</dbReference>
<evidence type="ECO:0000313" key="3">
    <source>
        <dbReference type="EMBL" id="ADI22637.1"/>
    </source>
</evidence>
<keyword evidence="1" id="KW-0732">Signal</keyword>
<evidence type="ECO:0000256" key="1">
    <source>
        <dbReference type="SAM" id="SignalP"/>
    </source>
</evidence>
<accession>E7C5B3</accession>
<feature type="chain" id="PRO_5003216201" description="3-keto-alpha-glucoside-1,2-lyase/3-keto-2-hydroxy-glucal hydratase domain-containing protein" evidence="1">
    <location>
        <begin position="20"/>
        <end position="217"/>
    </location>
</feature>
<dbReference type="Pfam" id="PF06439">
    <property type="entry name" value="3keto-disac_hyd"/>
    <property type="match status" value="1"/>
</dbReference>
<dbReference type="GO" id="GO:0016787">
    <property type="term" value="F:hydrolase activity"/>
    <property type="evidence" value="ECO:0007669"/>
    <property type="project" value="InterPro"/>
</dbReference>
<dbReference type="Gene3D" id="2.60.120.560">
    <property type="entry name" value="Exo-inulinase, domain 1"/>
    <property type="match status" value="1"/>
</dbReference>
<evidence type="ECO:0000259" key="2">
    <source>
        <dbReference type="Pfam" id="PF06439"/>
    </source>
</evidence>
<reference evidence="3" key="1">
    <citation type="submission" date="2010-01" db="EMBL/GenBank/DDBJ databases">
        <title>Genome fragments of uncultured bacteria from the North Pacific subtropical Gyre.</title>
        <authorList>
            <person name="Pham V.D."/>
            <person name="Delong E.F."/>
        </authorList>
    </citation>
    <scope>NUCLEOTIDE SEQUENCE</scope>
</reference>
<feature type="domain" description="3-keto-alpha-glucoside-1,2-lyase/3-keto-2-hydroxy-glucal hydratase" evidence="2">
    <location>
        <begin position="30"/>
        <end position="214"/>
    </location>
</feature>
<protein>
    <recommendedName>
        <fullName evidence="2">3-keto-alpha-glucoside-1,2-lyase/3-keto-2-hydroxy-glucal hydratase domain-containing protein</fullName>
    </recommendedName>
</protein>
<organism evidence="3">
    <name type="scientific">uncultured verrucomicrobium HF0500_18J03</name>
    <dbReference type="NCBI Taxonomy" id="723599"/>
    <lineage>
        <taxon>Bacteria</taxon>
        <taxon>Pseudomonadati</taxon>
        <taxon>Verrucomicrobiota</taxon>
        <taxon>environmental samples</taxon>
    </lineage>
</organism>
<feature type="signal peptide" evidence="1">
    <location>
        <begin position="1"/>
        <end position="19"/>
    </location>
</feature>
<dbReference type="AlphaFoldDB" id="E7C5B3"/>
<sequence>MKLLSTLALMLTSSGLALADHHKSKDKDGFYELFNGKNLDGWTINESPASWKVDDGKIIVKGPRSHLFYSGKVNKANFRNFEARLQVLTKKGANAGFYFHTKFQKNGWPRKGYEAQINATQGDPKKTGSLYGVRNVMNTAPHKDEEWFDYHITVKDKSITIKVNGKTTVEYTEPKDGPTKAERGGFDRFLDSGTFAIQCHDPGSEVHIRSVKVKPLD</sequence>
<name>E7C5B3_9BACT</name>
<dbReference type="InterPro" id="IPR010496">
    <property type="entry name" value="AL/BT2_dom"/>
</dbReference>
<proteinExistence type="predicted"/>